<dbReference type="RefSeq" id="WP_135285058.1">
    <property type="nucleotide sequence ID" value="NZ_SMLL01000004.1"/>
</dbReference>
<dbReference type="SMART" id="SM00388">
    <property type="entry name" value="HisKA"/>
    <property type="match status" value="1"/>
</dbReference>
<feature type="transmembrane region" description="Helical" evidence="6">
    <location>
        <begin position="287"/>
        <end position="310"/>
    </location>
</feature>
<dbReference type="InterPro" id="IPR011006">
    <property type="entry name" value="CheY-like_superfamily"/>
</dbReference>
<dbReference type="InterPro" id="IPR035965">
    <property type="entry name" value="PAS-like_dom_sf"/>
</dbReference>
<dbReference type="Gene3D" id="1.10.287.130">
    <property type="match status" value="1"/>
</dbReference>
<keyword evidence="6" id="KW-0472">Membrane</keyword>
<dbReference type="PROSITE" id="PS50113">
    <property type="entry name" value="PAC"/>
    <property type="match status" value="1"/>
</dbReference>
<keyword evidence="6" id="KW-1133">Transmembrane helix</keyword>
<accession>A0A4Z0BJM3</accession>
<evidence type="ECO:0000256" key="1">
    <source>
        <dbReference type="ARBA" id="ARBA00000085"/>
    </source>
</evidence>
<evidence type="ECO:0000259" key="8">
    <source>
        <dbReference type="PROSITE" id="PS50110"/>
    </source>
</evidence>
<dbReference type="InterPro" id="IPR000014">
    <property type="entry name" value="PAS"/>
</dbReference>
<dbReference type="InterPro" id="IPR001789">
    <property type="entry name" value="Sig_transdc_resp-reg_receiver"/>
</dbReference>
<keyword evidence="6" id="KW-0812">Transmembrane</keyword>
<dbReference type="Pfam" id="PF13426">
    <property type="entry name" value="PAS_9"/>
    <property type="match status" value="1"/>
</dbReference>
<dbReference type="SMART" id="SM00387">
    <property type="entry name" value="HATPase_c"/>
    <property type="match status" value="1"/>
</dbReference>
<dbReference type="PROSITE" id="PS50112">
    <property type="entry name" value="PAS"/>
    <property type="match status" value="1"/>
</dbReference>
<dbReference type="EMBL" id="SMLL01000004">
    <property type="protein sequence ID" value="TFY99515.1"/>
    <property type="molecule type" value="Genomic_DNA"/>
</dbReference>
<reference evidence="11 12" key="1">
    <citation type="submission" date="2019-03" db="EMBL/GenBank/DDBJ databases">
        <title>Ramlibacter rhizophilus CCTCC AB2015357, whole genome shotgun sequence.</title>
        <authorList>
            <person name="Zhang X."/>
            <person name="Feng G."/>
            <person name="Zhu H."/>
        </authorList>
    </citation>
    <scope>NUCLEOTIDE SEQUENCE [LARGE SCALE GENOMIC DNA]</scope>
    <source>
        <strain evidence="11 12">CCTCC AB2015357</strain>
    </source>
</reference>
<dbReference type="SMART" id="SM00086">
    <property type="entry name" value="PAC"/>
    <property type="match status" value="2"/>
</dbReference>
<dbReference type="Proteomes" id="UP000297564">
    <property type="component" value="Unassembled WGS sequence"/>
</dbReference>
<dbReference type="Gene3D" id="3.30.565.10">
    <property type="entry name" value="Histidine kinase-like ATPase, C-terminal domain"/>
    <property type="match status" value="1"/>
</dbReference>
<dbReference type="Gene3D" id="3.30.450.20">
    <property type="entry name" value="PAS domain"/>
    <property type="match status" value="3"/>
</dbReference>
<evidence type="ECO:0000256" key="2">
    <source>
        <dbReference type="ARBA" id="ARBA00012438"/>
    </source>
</evidence>
<sequence>MKRLTRLRLSARITRLRTVAALSGGLALLLVAVWSLTLERVVYEAREAEEAEVTQVGRLSLAYEQQVRQLLAGPTAALRLLTADPASWRDLLAQTRPVPPAFAAAGLPVSLADATGTPVGAAPALPPDWAQGLIALHQQHPQAAALIQQPIMDAQGRWVTTLSRGLWDQGRLQGVAYTPVDPGALLAFFALGGLAPQDTVTLFDPSGIVLARRSGAGQDRFGLDVGQSALAKAAAQGLRRTLFTTSPVDGIERAYSLRPLPEHGLTVAVGLGRAQAMAPVRDRAQRYLVLASLLTVLGVVAVVGLGAAWLRHQRSVARLRRSERHYRALTQLSADWFWETDAQHRFTHQTAAPRHAGAQVPVHFGLTRWEQPGVLGSAEDWTRHREDLDRHRAFFDFEVRRIDAAGRLRVALISGMPVFDAEQRFLGYRGIGHEITAQHEAREALRESEEGYRLVFENTRDGLMIGRSFGQVDQVNPAACQLLGRSEAELLQLGLSVLDGPDSPLRQVLEEARRTGHAQATFTVRRPDGLQAHLQASFAHYLDSGDRRRSSVLLHDLTERHQAQRSQAELAEQLRQSQKMEALGSIAGGIAHDFNNVIAAIMGNARLATSALAGSGPAARYLDEIARAGLRARELVRRILTFTRQQPAVFERQPLGPVVREAVDLLRATLPSGVRITLQGDEEPFEVMADANQIHQVVMNLGTNAWQAMSGRGGRIDIRLAAPPGSGWVVLSVQDDGAGMDAGTQARMFEPFFTTKREGEGTGLGLAVVQNIVRAHFGEIAVDSRPGQGTRMEVRLPVACEAENTGFAPLPAREVPVAETQPVPLPSGAGGGRHIVYVDDYEAMVVMVSAVLQAQGFRVAGFHRSLEALAYVRRQGSAVDLLITDYNMPDLSGLDLARELRALRPQLPIIVASGHVTDTLREGALSAGVSCLFDKPAGIDALCRRVHEQLAQDDPLTGF</sequence>
<dbReference type="InterPro" id="IPR003661">
    <property type="entry name" value="HisK_dim/P_dom"/>
</dbReference>
<dbReference type="EC" id="2.7.13.3" evidence="2"/>
<dbReference type="NCBIfam" id="TIGR00229">
    <property type="entry name" value="sensory_box"/>
    <property type="match status" value="1"/>
</dbReference>
<dbReference type="PRINTS" id="PR00344">
    <property type="entry name" value="BCTRLSENSOR"/>
</dbReference>
<evidence type="ECO:0000313" key="11">
    <source>
        <dbReference type="EMBL" id="TFY99515.1"/>
    </source>
</evidence>
<feature type="modified residue" description="4-aspartylphosphate" evidence="4">
    <location>
        <position position="885"/>
    </location>
</feature>
<dbReference type="CDD" id="cd12915">
    <property type="entry name" value="PDC2_DGC_like"/>
    <property type="match status" value="1"/>
</dbReference>
<dbReference type="Pfam" id="PF00072">
    <property type="entry name" value="Response_reg"/>
    <property type="match status" value="1"/>
</dbReference>
<dbReference type="InterPro" id="IPR036890">
    <property type="entry name" value="HATPase_C_sf"/>
</dbReference>
<dbReference type="SUPFAM" id="SSF47384">
    <property type="entry name" value="Homodimeric domain of signal transducing histidine kinase"/>
    <property type="match status" value="1"/>
</dbReference>
<dbReference type="SUPFAM" id="SSF55785">
    <property type="entry name" value="PYP-like sensor domain (PAS domain)"/>
    <property type="match status" value="2"/>
</dbReference>
<comment type="caution">
    <text evidence="11">The sequence shown here is derived from an EMBL/GenBank/DDBJ whole genome shotgun (WGS) entry which is preliminary data.</text>
</comment>
<dbReference type="CDD" id="cd00156">
    <property type="entry name" value="REC"/>
    <property type="match status" value="1"/>
</dbReference>
<dbReference type="Pfam" id="PF02518">
    <property type="entry name" value="HATPase_c"/>
    <property type="match status" value="1"/>
</dbReference>
<dbReference type="CDD" id="cd00082">
    <property type="entry name" value="HisKA"/>
    <property type="match status" value="1"/>
</dbReference>
<evidence type="ECO:0000256" key="5">
    <source>
        <dbReference type="SAM" id="Coils"/>
    </source>
</evidence>
<dbReference type="Pfam" id="PF00512">
    <property type="entry name" value="HisKA"/>
    <property type="match status" value="1"/>
</dbReference>
<dbReference type="PANTHER" id="PTHR43065">
    <property type="entry name" value="SENSOR HISTIDINE KINASE"/>
    <property type="match status" value="1"/>
</dbReference>
<dbReference type="Gene3D" id="3.40.50.2300">
    <property type="match status" value="1"/>
</dbReference>
<protein>
    <recommendedName>
        <fullName evidence="2">histidine kinase</fullName>
        <ecNumber evidence="2">2.7.13.3</ecNumber>
    </recommendedName>
</protein>
<evidence type="ECO:0000259" key="9">
    <source>
        <dbReference type="PROSITE" id="PS50112"/>
    </source>
</evidence>
<feature type="domain" description="Histidine kinase" evidence="7">
    <location>
        <begin position="589"/>
        <end position="800"/>
    </location>
</feature>
<dbReference type="AlphaFoldDB" id="A0A4Z0BJM3"/>
<evidence type="ECO:0000256" key="3">
    <source>
        <dbReference type="ARBA" id="ARBA00022553"/>
    </source>
</evidence>
<dbReference type="OrthoDB" id="5389366at2"/>
<evidence type="ECO:0000259" key="10">
    <source>
        <dbReference type="PROSITE" id="PS50113"/>
    </source>
</evidence>
<proteinExistence type="predicted"/>
<dbReference type="InterPro" id="IPR001610">
    <property type="entry name" value="PAC"/>
</dbReference>
<dbReference type="PANTHER" id="PTHR43065:SF42">
    <property type="entry name" value="TWO-COMPONENT SENSOR PPRA"/>
    <property type="match status" value="1"/>
</dbReference>
<gene>
    <name evidence="11" type="ORF">EZ242_10175</name>
</gene>
<dbReference type="SMART" id="SM00448">
    <property type="entry name" value="REC"/>
    <property type="match status" value="1"/>
</dbReference>
<dbReference type="InterPro" id="IPR000700">
    <property type="entry name" value="PAS-assoc_C"/>
</dbReference>
<keyword evidence="5" id="KW-0175">Coiled coil</keyword>
<evidence type="ECO:0000313" key="12">
    <source>
        <dbReference type="Proteomes" id="UP000297564"/>
    </source>
</evidence>
<dbReference type="SUPFAM" id="SSF55874">
    <property type="entry name" value="ATPase domain of HSP90 chaperone/DNA topoisomerase II/histidine kinase"/>
    <property type="match status" value="1"/>
</dbReference>
<keyword evidence="12" id="KW-1185">Reference proteome</keyword>
<feature type="coiled-coil region" evidence="5">
    <location>
        <begin position="554"/>
        <end position="583"/>
    </location>
</feature>
<dbReference type="PROSITE" id="PS50109">
    <property type="entry name" value="HIS_KIN"/>
    <property type="match status" value="1"/>
</dbReference>
<dbReference type="InterPro" id="IPR005467">
    <property type="entry name" value="His_kinase_dom"/>
</dbReference>
<evidence type="ECO:0000256" key="6">
    <source>
        <dbReference type="SAM" id="Phobius"/>
    </source>
</evidence>
<feature type="domain" description="PAC" evidence="10">
    <location>
        <begin position="395"/>
        <end position="447"/>
    </location>
</feature>
<name>A0A4Z0BJM3_9BURK</name>
<organism evidence="11 12">
    <name type="scientific">Ramlibacter rhizophilus</name>
    <dbReference type="NCBI Taxonomy" id="1781167"/>
    <lineage>
        <taxon>Bacteria</taxon>
        <taxon>Pseudomonadati</taxon>
        <taxon>Pseudomonadota</taxon>
        <taxon>Betaproteobacteria</taxon>
        <taxon>Burkholderiales</taxon>
        <taxon>Comamonadaceae</taxon>
        <taxon>Ramlibacter</taxon>
    </lineage>
</organism>
<dbReference type="InterPro" id="IPR036097">
    <property type="entry name" value="HisK_dim/P_sf"/>
</dbReference>
<dbReference type="GO" id="GO:0000155">
    <property type="term" value="F:phosphorelay sensor kinase activity"/>
    <property type="evidence" value="ECO:0007669"/>
    <property type="project" value="InterPro"/>
</dbReference>
<dbReference type="SMART" id="SM00091">
    <property type="entry name" value="PAS"/>
    <property type="match status" value="1"/>
</dbReference>
<dbReference type="CDD" id="cd00130">
    <property type="entry name" value="PAS"/>
    <property type="match status" value="1"/>
</dbReference>
<evidence type="ECO:0000259" key="7">
    <source>
        <dbReference type="PROSITE" id="PS50109"/>
    </source>
</evidence>
<keyword evidence="3 4" id="KW-0597">Phosphoprotein</keyword>
<dbReference type="InterPro" id="IPR003594">
    <property type="entry name" value="HATPase_dom"/>
</dbReference>
<feature type="domain" description="Response regulatory" evidence="8">
    <location>
        <begin position="834"/>
        <end position="950"/>
    </location>
</feature>
<comment type="catalytic activity">
    <reaction evidence="1">
        <text>ATP + protein L-histidine = ADP + protein N-phospho-L-histidine.</text>
        <dbReference type="EC" id="2.7.13.3"/>
    </reaction>
</comment>
<dbReference type="InterPro" id="IPR004358">
    <property type="entry name" value="Sig_transdc_His_kin-like_C"/>
</dbReference>
<dbReference type="PROSITE" id="PS50110">
    <property type="entry name" value="RESPONSE_REGULATORY"/>
    <property type="match status" value="1"/>
</dbReference>
<evidence type="ECO:0000256" key="4">
    <source>
        <dbReference type="PROSITE-ProRule" id="PRU00169"/>
    </source>
</evidence>
<dbReference type="SUPFAM" id="SSF52172">
    <property type="entry name" value="CheY-like"/>
    <property type="match status" value="1"/>
</dbReference>
<feature type="domain" description="PAS" evidence="9">
    <location>
        <begin position="448"/>
        <end position="491"/>
    </location>
</feature>